<gene>
    <name evidence="4" type="ORF">GO816_06295</name>
</gene>
<dbReference type="Pfam" id="PF00072">
    <property type="entry name" value="Response_reg"/>
    <property type="match status" value="1"/>
</dbReference>
<dbReference type="Gene3D" id="3.60.40.10">
    <property type="entry name" value="PPM-type phosphatase domain"/>
    <property type="match status" value="1"/>
</dbReference>
<keyword evidence="5" id="KW-1185">Reference proteome</keyword>
<feature type="modified residue" description="4-aspartylphosphate" evidence="2">
    <location>
        <position position="57"/>
    </location>
</feature>
<dbReference type="Gene3D" id="3.40.50.2300">
    <property type="match status" value="1"/>
</dbReference>
<dbReference type="GO" id="GO:0000160">
    <property type="term" value="P:phosphorelay signal transduction system"/>
    <property type="evidence" value="ECO:0007669"/>
    <property type="project" value="InterPro"/>
</dbReference>
<keyword evidence="1" id="KW-0378">Hydrolase</keyword>
<dbReference type="CDD" id="cd00156">
    <property type="entry name" value="REC"/>
    <property type="match status" value="1"/>
</dbReference>
<dbReference type="InterPro" id="IPR001932">
    <property type="entry name" value="PPM-type_phosphatase-like_dom"/>
</dbReference>
<evidence type="ECO:0000256" key="2">
    <source>
        <dbReference type="PROSITE-ProRule" id="PRU00169"/>
    </source>
</evidence>
<reference evidence="4 5" key="1">
    <citation type="submission" date="2019-12" db="EMBL/GenBank/DDBJ databases">
        <title>Mucilaginibacter sp. HME9299 genome sequencing and assembly.</title>
        <authorList>
            <person name="Kang H."/>
            <person name="Kim H."/>
            <person name="Joh K."/>
        </authorList>
    </citation>
    <scope>NUCLEOTIDE SEQUENCE [LARGE SCALE GENOMIC DNA]</scope>
    <source>
        <strain evidence="4 5">HME9299</strain>
    </source>
</reference>
<dbReference type="Pfam" id="PF07228">
    <property type="entry name" value="SpoIIE"/>
    <property type="match status" value="1"/>
</dbReference>
<dbReference type="GO" id="GO:0016791">
    <property type="term" value="F:phosphatase activity"/>
    <property type="evidence" value="ECO:0007669"/>
    <property type="project" value="TreeGrafter"/>
</dbReference>
<dbReference type="InterPro" id="IPR036457">
    <property type="entry name" value="PPM-type-like_dom_sf"/>
</dbReference>
<protein>
    <submittedName>
        <fullName evidence="4">SpoIIE family protein phosphatase</fullName>
    </submittedName>
</protein>
<dbReference type="Proteomes" id="UP000434850">
    <property type="component" value="Unassembled WGS sequence"/>
</dbReference>
<dbReference type="RefSeq" id="WP_157540501.1">
    <property type="nucleotide sequence ID" value="NZ_WQLA01000002.1"/>
</dbReference>
<feature type="domain" description="Response regulatory" evidence="3">
    <location>
        <begin position="8"/>
        <end position="124"/>
    </location>
</feature>
<dbReference type="OrthoDB" id="9763484at2"/>
<evidence type="ECO:0000259" key="3">
    <source>
        <dbReference type="PROSITE" id="PS50110"/>
    </source>
</evidence>
<dbReference type="PANTHER" id="PTHR43156">
    <property type="entry name" value="STAGE II SPORULATION PROTEIN E-RELATED"/>
    <property type="match status" value="1"/>
</dbReference>
<organism evidence="4 5">
    <name type="scientific">Mucilaginibacter aquatilis</name>
    <dbReference type="NCBI Taxonomy" id="1517760"/>
    <lineage>
        <taxon>Bacteria</taxon>
        <taxon>Pseudomonadati</taxon>
        <taxon>Bacteroidota</taxon>
        <taxon>Sphingobacteriia</taxon>
        <taxon>Sphingobacteriales</taxon>
        <taxon>Sphingobacteriaceae</taxon>
        <taxon>Mucilaginibacter</taxon>
    </lineage>
</organism>
<evidence type="ECO:0000256" key="1">
    <source>
        <dbReference type="ARBA" id="ARBA00022801"/>
    </source>
</evidence>
<dbReference type="EMBL" id="WQLA01000002">
    <property type="protein sequence ID" value="MVN90729.1"/>
    <property type="molecule type" value="Genomic_DNA"/>
</dbReference>
<sequence>MAAGASKSVLLVDDNPLFLKLLVKAFTKSGFNCSSSPDAPHALDYLKDKSPDVIVSDYEMPGMNGLEFRQQVLADERLRDIPFMFLTGFEGDDVMYKSFGLQAIDYVSKGTPVDVIVAKINNLLHTVSKQRELSELEIKKTVAALNIKAVPDKAPVINGLHIDFWHRDYQDIPGGDFIDFIDTPNSLFIILGDIMGKKWKAWFYTFTYLSYIRAAVRFGVSGHDETGAAILNKINEVICDDDGLRDILSGVSLIKVDKHTGVLNYSGAGDLPLLHYHAQTHKLSQVGSSGLLLGLMPHNSYSNTEIILAEGDQLFVFTDGLIDFATDESKKSDYALFAKELETLLNNGKSFGDLKNRLQQSTTLVDDSSIIQISKPTIYV</sequence>
<dbReference type="PROSITE" id="PS50110">
    <property type="entry name" value="RESPONSE_REGULATORY"/>
    <property type="match status" value="1"/>
</dbReference>
<dbReference type="PANTHER" id="PTHR43156:SF9">
    <property type="entry name" value="HAMP DOMAIN-CONTAINING PROTEIN"/>
    <property type="match status" value="1"/>
</dbReference>
<dbReference type="InterPro" id="IPR001789">
    <property type="entry name" value="Sig_transdc_resp-reg_receiver"/>
</dbReference>
<dbReference type="SUPFAM" id="SSF52172">
    <property type="entry name" value="CheY-like"/>
    <property type="match status" value="1"/>
</dbReference>
<dbReference type="InterPro" id="IPR011006">
    <property type="entry name" value="CheY-like_superfamily"/>
</dbReference>
<dbReference type="SMART" id="SM00331">
    <property type="entry name" value="PP2C_SIG"/>
    <property type="match status" value="1"/>
</dbReference>
<accession>A0A6I4IBC4</accession>
<keyword evidence="2" id="KW-0597">Phosphoprotein</keyword>
<dbReference type="AlphaFoldDB" id="A0A6I4IBC4"/>
<evidence type="ECO:0000313" key="5">
    <source>
        <dbReference type="Proteomes" id="UP000434850"/>
    </source>
</evidence>
<dbReference type="InterPro" id="IPR052016">
    <property type="entry name" value="Bact_Sigma-Reg"/>
</dbReference>
<name>A0A6I4IBC4_9SPHI</name>
<evidence type="ECO:0000313" key="4">
    <source>
        <dbReference type="EMBL" id="MVN90729.1"/>
    </source>
</evidence>
<proteinExistence type="predicted"/>
<dbReference type="SMART" id="SM00448">
    <property type="entry name" value="REC"/>
    <property type="match status" value="1"/>
</dbReference>
<comment type="caution">
    <text evidence="4">The sequence shown here is derived from an EMBL/GenBank/DDBJ whole genome shotgun (WGS) entry which is preliminary data.</text>
</comment>